<dbReference type="PANTHER" id="PTHR30469:SF15">
    <property type="entry name" value="HLYD FAMILY OF SECRETION PROTEINS"/>
    <property type="match status" value="1"/>
</dbReference>
<feature type="domain" description="Multidrug resistance protein MdtA-like C-terminal permuted SH3" evidence="7">
    <location>
        <begin position="280"/>
        <end position="336"/>
    </location>
</feature>
<comment type="subcellular location">
    <subcellularLocation>
        <location evidence="1">Cell envelope</location>
    </subcellularLocation>
</comment>
<dbReference type="GO" id="GO:0015562">
    <property type="term" value="F:efflux transmembrane transporter activity"/>
    <property type="evidence" value="ECO:0007669"/>
    <property type="project" value="TreeGrafter"/>
</dbReference>
<evidence type="ECO:0000313" key="9">
    <source>
        <dbReference type="Proteomes" id="UP000253831"/>
    </source>
</evidence>
<dbReference type="InterPro" id="IPR058625">
    <property type="entry name" value="MdtA-like_BSH"/>
</dbReference>
<organism evidence="8 9">
    <name type="scientific">Candidatus Accumulibacter meliphilus</name>
    <dbReference type="NCBI Taxonomy" id="2211374"/>
    <lineage>
        <taxon>Bacteria</taxon>
        <taxon>Pseudomonadati</taxon>
        <taxon>Pseudomonadota</taxon>
        <taxon>Betaproteobacteria</taxon>
        <taxon>Candidatus Accumulibacter</taxon>
    </lineage>
</organism>
<evidence type="ECO:0000259" key="6">
    <source>
        <dbReference type="Pfam" id="PF25954"/>
    </source>
</evidence>
<feature type="domain" description="Multidrug resistance protein MdtA-like barrel-sandwich hybrid" evidence="5">
    <location>
        <begin position="71"/>
        <end position="186"/>
    </location>
</feature>
<dbReference type="Gene3D" id="2.40.50.100">
    <property type="match status" value="1"/>
</dbReference>
<dbReference type="AlphaFoldDB" id="A0A369XLX6"/>
<comment type="caution">
    <text evidence="8">The sequence shown here is derived from an EMBL/GenBank/DDBJ whole genome shotgun (WGS) entry which is preliminary data.</text>
</comment>
<proteinExistence type="inferred from homology"/>
<dbReference type="EMBL" id="QPGA01000020">
    <property type="protein sequence ID" value="RDE50415.1"/>
    <property type="molecule type" value="Genomic_DNA"/>
</dbReference>
<accession>A0A369XLX6</accession>
<protein>
    <submittedName>
        <fullName evidence="8">Efflux RND transporter periplasmic adaptor subunit</fullName>
    </submittedName>
</protein>
<comment type="similarity">
    <text evidence="2">Belongs to the membrane fusion protein (MFP) (TC 8.A.1) family.</text>
</comment>
<keyword evidence="3" id="KW-0813">Transport</keyword>
<dbReference type="Pfam" id="PF25917">
    <property type="entry name" value="BSH_RND"/>
    <property type="match status" value="1"/>
</dbReference>
<evidence type="ECO:0000313" key="8">
    <source>
        <dbReference type="EMBL" id="RDE50415.1"/>
    </source>
</evidence>
<dbReference type="NCBIfam" id="TIGR01730">
    <property type="entry name" value="RND_mfp"/>
    <property type="match status" value="1"/>
</dbReference>
<dbReference type="GO" id="GO:1990281">
    <property type="term" value="C:efflux pump complex"/>
    <property type="evidence" value="ECO:0007669"/>
    <property type="project" value="TreeGrafter"/>
</dbReference>
<gene>
    <name evidence="8" type="ORF">DVS81_11400</name>
</gene>
<evidence type="ECO:0000256" key="3">
    <source>
        <dbReference type="ARBA" id="ARBA00022448"/>
    </source>
</evidence>
<evidence type="ECO:0000259" key="5">
    <source>
        <dbReference type="Pfam" id="PF25917"/>
    </source>
</evidence>
<dbReference type="Proteomes" id="UP000253831">
    <property type="component" value="Unassembled WGS sequence"/>
</dbReference>
<dbReference type="Gene3D" id="2.40.30.170">
    <property type="match status" value="1"/>
</dbReference>
<evidence type="ECO:0000259" key="7">
    <source>
        <dbReference type="Pfam" id="PF25967"/>
    </source>
</evidence>
<evidence type="ECO:0000256" key="2">
    <source>
        <dbReference type="ARBA" id="ARBA00009477"/>
    </source>
</evidence>
<dbReference type="SUPFAM" id="SSF111369">
    <property type="entry name" value="HlyD-like secretion proteins"/>
    <property type="match status" value="1"/>
</dbReference>
<feature type="region of interest" description="Disordered" evidence="4">
    <location>
        <begin position="352"/>
        <end position="371"/>
    </location>
</feature>
<feature type="compositionally biased region" description="Low complexity" evidence="4">
    <location>
        <begin position="352"/>
        <end position="362"/>
    </location>
</feature>
<dbReference type="InterPro" id="IPR006143">
    <property type="entry name" value="RND_pump_MFP"/>
</dbReference>
<evidence type="ECO:0000256" key="1">
    <source>
        <dbReference type="ARBA" id="ARBA00004196"/>
    </source>
</evidence>
<dbReference type="Gene3D" id="2.40.420.20">
    <property type="match status" value="1"/>
</dbReference>
<dbReference type="PROSITE" id="PS51257">
    <property type="entry name" value="PROKAR_LIPOPROTEIN"/>
    <property type="match status" value="1"/>
</dbReference>
<dbReference type="InterPro" id="IPR058627">
    <property type="entry name" value="MdtA-like_C"/>
</dbReference>
<sequence>MTARAASRQRLWRLLLIVPQLVLLAGCSKEAPPPAAARPVLTRLVGESASDSLRTYSGEVRSRYETALAFRIPGKIAARLVDTGAVVKAGQALARLDPADTALSATAAAAQLQLARADLQRYRDLRSKSFVSQAALDSKETAFTAALANAELARNQSTYTVLRANQAGVVGLISAEVGQVVAAGQTVLRLARADTLEVAISIPEARMPEAQALDHAEVRLWADDEAIYRARLRELSPVADPVTRTYAARVAMIDADARVLLGMTAKVRFLSPQRDARLSVPLTAVFQQDGQPALWVVQADQSVALRPVAVDSYGEDTALLNGGVQAGERIVVAGVHKLTAGERVSVVEQAAPVAAPASTSKPQTPAAPTER</sequence>
<reference evidence="8 9" key="1">
    <citation type="submission" date="2018-05" db="EMBL/GenBank/DDBJ databases">
        <title>Integrated omic analyses show evidence that a Ca. Accumulibacter phosphatis strain performs denitrification under micro-aerobic conditions.</title>
        <authorList>
            <person name="Camejo P.Y."/>
            <person name="Katherine M.D."/>
            <person name="Daniel N.R."/>
        </authorList>
    </citation>
    <scope>NUCLEOTIDE SEQUENCE [LARGE SCALE GENOMIC DNA]</scope>
    <source>
        <strain evidence="8">UW-LDO-IC</strain>
    </source>
</reference>
<dbReference type="PANTHER" id="PTHR30469">
    <property type="entry name" value="MULTIDRUG RESISTANCE PROTEIN MDTA"/>
    <property type="match status" value="1"/>
</dbReference>
<dbReference type="InterPro" id="IPR058792">
    <property type="entry name" value="Beta-barrel_RND_2"/>
</dbReference>
<name>A0A369XLX6_9PROT</name>
<evidence type="ECO:0000256" key="4">
    <source>
        <dbReference type="SAM" id="MobiDB-lite"/>
    </source>
</evidence>
<feature type="domain" description="CusB-like beta-barrel" evidence="6">
    <location>
        <begin position="199"/>
        <end position="271"/>
    </location>
</feature>
<dbReference type="Pfam" id="PF25967">
    <property type="entry name" value="RND-MFP_C"/>
    <property type="match status" value="1"/>
</dbReference>
<dbReference type="Pfam" id="PF25954">
    <property type="entry name" value="Beta-barrel_RND_2"/>
    <property type="match status" value="1"/>
</dbReference>